<evidence type="ECO:0000256" key="1">
    <source>
        <dbReference type="ARBA" id="ARBA00005417"/>
    </source>
</evidence>
<dbReference type="PANTHER" id="PTHR42788">
    <property type="entry name" value="TAURINE IMPORT ATP-BINDING PROTEIN-RELATED"/>
    <property type="match status" value="1"/>
</dbReference>
<dbReference type="EMBL" id="FLUX01000006">
    <property type="protein sequence ID" value="SBW23521.1"/>
    <property type="molecule type" value="Genomic_DNA"/>
</dbReference>
<sequence length="260" mass="28713">MKHSKAVLEVKNISKSFKKDREQKVVVLEHINLEVKENEIVALLGRSGSGKSTLLRMVAGLVEPDFGSIVCCDQPVNGPGKNTSMVFQSFALFPWLNVFDSVALGLQALGLSSDEVGKRTMDMLDLIGLIGYEKSYPRELSGGMRQRVGFARALAVEPDLLLMDEPFSALDIFTGNKLRQDLIEMWENRVIKTRSMLLVTHSVEEAVMLSDRVCLLGGHPSTITDIFSINIERNQRTKESISTMVEKISDTLNGLIAASA</sequence>
<dbReference type="SMART" id="SM00382">
    <property type="entry name" value="AAA"/>
    <property type="match status" value="1"/>
</dbReference>
<dbReference type="PROSITE" id="PS50893">
    <property type="entry name" value="ABC_TRANSPORTER_2"/>
    <property type="match status" value="1"/>
</dbReference>
<keyword evidence="2" id="KW-0813">Transport</keyword>
<protein>
    <submittedName>
        <fullName evidence="6">ABC-type nitrate/sulfonate/bicarbonate transport system, ATPase component</fullName>
    </submittedName>
</protein>
<comment type="caution">
    <text evidence="6">The sequence shown here is derived from an EMBL/GenBank/DDBJ whole genome shotgun (WGS) entry which is preliminary data.</text>
</comment>
<evidence type="ECO:0000313" key="7">
    <source>
        <dbReference type="Proteomes" id="UP000195338"/>
    </source>
</evidence>
<accession>A0ABY0JKV4</accession>
<dbReference type="InterPro" id="IPR017871">
    <property type="entry name" value="ABC_transporter-like_CS"/>
</dbReference>
<evidence type="ECO:0000256" key="4">
    <source>
        <dbReference type="ARBA" id="ARBA00022840"/>
    </source>
</evidence>
<organism evidence="6 7">
    <name type="scientific">Citrobacter europaeus</name>
    <dbReference type="NCBI Taxonomy" id="1914243"/>
    <lineage>
        <taxon>Bacteria</taxon>
        <taxon>Pseudomonadati</taxon>
        <taxon>Pseudomonadota</taxon>
        <taxon>Gammaproteobacteria</taxon>
        <taxon>Enterobacterales</taxon>
        <taxon>Enterobacteriaceae</taxon>
        <taxon>Citrobacter</taxon>
    </lineage>
</organism>
<dbReference type="GeneID" id="89549586"/>
<reference evidence="6 7" key="1">
    <citation type="submission" date="2016-04" db="EMBL/GenBank/DDBJ databases">
        <authorList>
            <person name="Mornico D."/>
        </authorList>
    </citation>
    <scope>NUCLEOTIDE SEQUENCE [LARGE SCALE GENOMIC DNA]</scope>
    <source>
        <strain evidence="6 7">A121</strain>
    </source>
</reference>
<dbReference type="InterPro" id="IPR027417">
    <property type="entry name" value="P-loop_NTPase"/>
</dbReference>
<dbReference type="InterPro" id="IPR003593">
    <property type="entry name" value="AAA+_ATPase"/>
</dbReference>
<evidence type="ECO:0000259" key="5">
    <source>
        <dbReference type="PROSITE" id="PS50893"/>
    </source>
</evidence>
<dbReference type="InterPro" id="IPR003439">
    <property type="entry name" value="ABC_transporter-like_ATP-bd"/>
</dbReference>
<dbReference type="PANTHER" id="PTHR42788:SF13">
    <property type="entry name" value="ALIPHATIC SULFONATES IMPORT ATP-BINDING PROTEIN SSUB"/>
    <property type="match status" value="1"/>
</dbReference>
<feature type="domain" description="ABC transporter" evidence="5">
    <location>
        <begin position="8"/>
        <end position="243"/>
    </location>
</feature>
<dbReference type="Pfam" id="PF00005">
    <property type="entry name" value="ABC_tran"/>
    <property type="match status" value="1"/>
</dbReference>
<dbReference type="InterPro" id="IPR050166">
    <property type="entry name" value="ABC_transporter_ATP-bind"/>
</dbReference>
<keyword evidence="7" id="KW-1185">Reference proteome</keyword>
<evidence type="ECO:0000256" key="2">
    <source>
        <dbReference type="ARBA" id="ARBA00022448"/>
    </source>
</evidence>
<keyword evidence="4" id="KW-0067">ATP-binding</keyword>
<dbReference type="CDD" id="cd03293">
    <property type="entry name" value="ABC_NrtD_SsuB_transporters"/>
    <property type="match status" value="1"/>
</dbReference>
<evidence type="ECO:0000313" key="6">
    <source>
        <dbReference type="EMBL" id="SBW23521.1"/>
    </source>
</evidence>
<dbReference type="Proteomes" id="UP000195338">
    <property type="component" value="Unassembled WGS sequence"/>
</dbReference>
<dbReference type="PROSITE" id="PS00211">
    <property type="entry name" value="ABC_TRANSPORTER_1"/>
    <property type="match status" value="1"/>
</dbReference>
<gene>
    <name evidence="6" type="ORF">BN4901_0258</name>
</gene>
<dbReference type="RefSeq" id="WP_043015819.1">
    <property type="nucleotide sequence ID" value="NZ_BPMF01000051.1"/>
</dbReference>
<name>A0ABY0JKV4_9ENTR</name>
<dbReference type="Gene3D" id="3.40.50.300">
    <property type="entry name" value="P-loop containing nucleotide triphosphate hydrolases"/>
    <property type="match status" value="1"/>
</dbReference>
<comment type="similarity">
    <text evidence="1">Belongs to the ABC transporter superfamily.</text>
</comment>
<proteinExistence type="inferred from homology"/>
<evidence type="ECO:0000256" key="3">
    <source>
        <dbReference type="ARBA" id="ARBA00022741"/>
    </source>
</evidence>
<dbReference type="SUPFAM" id="SSF52540">
    <property type="entry name" value="P-loop containing nucleoside triphosphate hydrolases"/>
    <property type="match status" value="1"/>
</dbReference>
<keyword evidence="3" id="KW-0547">Nucleotide-binding</keyword>